<dbReference type="Proteomes" id="UP001226434">
    <property type="component" value="Unassembled WGS sequence"/>
</dbReference>
<evidence type="ECO:0000313" key="3">
    <source>
        <dbReference type="Proteomes" id="UP001226434"/>
    </source>
</evidence>
<reference evidence="2 3" key="1">
    <citation type="submission" date="2023-05" db="EMBL/GenBank/DDBJ databases">
        <title>Genome sequence of Pinibacter sp. MAH-24.</title>
        <authorList>
            <person name="Huq M.A."/>
        </authorList>
    </citation>
    <scope>NUCLEOTIDE SEQUENCE [LARGE SCALE GENOMIC DNA]</scope>
    <source>
        <strain evidence="2 3">MAH-24</strain>
    </source>
</reference>
<accession>A0ABT6RIX1</accession>
<dbReference type="Pfam" id="PF02589">
    <property type="entry name" value="LUD_dom"/>
    <property type="match status" value="1"/>
</dbReference>
<dbReference type="PANTHER" id="PTHR43682:SF1">
    <property type="entry name" value="LACTATE UTILIZATION PROTEIN C"/>
    <property type="match status" value="1"/>
</dbReference>
<dbReference type="InterPro" id="IPR024185">
    <property type="entry name" value="FTHF_cligase-like_sf"/>
</dbReference>
<dbReference type="PANTHER" id="PTHR43682">
    <property type="entry name" value="LACTATE UTILIZATION PROTEIN C"/>
    <property type="match status" value="1"/>
</dbReference>
<proteinExistence type="predicted"/>
<comment type="caution">
    <text evidence="2">The sequence shown here is derived from an EMBL/GenBank/DDBJ whole genome shotgun (WGS) entry which is preliminary data.</text>
</comment>
<feature type="domain" description="LUD" evidence="1">
    <location>
        <begin position="47"/>
        <end position="208"/>
    </location>
</feature>
<dbReference type="EMBL" id="JASBRG010000007">
    <property type="protein sequence ID" value="MDI3322335.1"/>
    <property type="molecule type" value="Genomic_DNA"/>
</dbReference>
<dbReference type="RefSeq" id="WP_282336453.1">
    <property type="nucleotide sequence ID" value="NZ_JASBRG010000007.1"/>
</dbReference>
<sequence length="213" mass="23766">MNVSPSKENILKKIRKALSSSTPIPFLQSEGNSSVFQPSRQELEVQFAEEFTNLKGKFVYCMNKEELADQLSQLAASNHWEKLFCSEINLRDNFANTLGRWYTDDLKNCDASITSCECLVARTGTIVMSAGQESGRTVSVYAPIHICIAYAKQLVYDVKDGLLFMKDKYGHNLPSMITFATGPSRTADIEKTLVVGVHGPKEVYCFLVDDSND</sequence>
<evidence type="ECO:0000259" key="1">
    <source>
        <dbReference type="Pfam" id="PF02589"/>
    </source>
</evidence>
<dbReference type="InterPro" id="IPR003741">
    <property type="entry name" value="LUD_dom"/>
</dbReference>
<name>A0ABT6RIX1_9BACT</name>
<protein>
    <submittedName>
        <fullName evidence="2">Lactate utilization protein</fullName>
    </submittedName>
</protein>
<dbReference type="Gene3D" id="3.40.50.10420">
    <property type="entry name" value="NagB/RpiA/CoA transferase-like"/>
    <property type="match status" value="1"/>
</dbReference>
<dbReference type="InterPro" id="IPR037171">
    <property type="entry name" value="NagB/RpiA_transferase-like"/>
</dbReference>
<evidence type="ECO:0000313" key="2">
    <source>
        <dbReference type="EMBL" id="MDI3322335.1"/>
    </source>
</evidence>
<organism evidence="2 3">
    <name type="scientific">Pinibacter soli</name>
    <dbReference type="NCBI Taxonomy" id="3044211"/>
    <lineage>
        <taxon>Bacteria</taxon>
        <taxon>Pseudomonadati</taxon>
        <taxon>Bacteroidota</taxon>
        <taxon>Chitinophagia</taxon>
        <taxon>Chitinophagales</taxon>
        <taxon>Chitinophagaceae</taxon>
        <taxon>Pinibacter</taxon>
    </lineage>
</organism>
<gene>
    <name evidence="2" type="ORF">QJ048_21270</name>
</gene>
<keyword evidence="3" id="KW-1185">Reference proteome</keyword>
<dbReference type="SUPFAM" id="SSF100950">
    <property type="entry name" value="NagB/RpiA/CoA transferase-like"/>
    <property type="match status" value="1"/>
</dbReference>